<dbReference type="EMBL" id="CP041636">
    <property type="protein sequence ID" value="QDO99088.1"/>
    <property type="molecule type" value="Genomic_DNA"/>
</dbReference>
<keyword evidence="1" id="KW-0175">Coiled coil</keyword>
<keyword evidence="3" id="KW-1185">Reference proteome</keyword>
<feature type="coiled-coil region" evidence="1">
    <location>
        <begin position="19"/>
        <end position="46"/>
    </location>
</feature>
<name>A0A516H5P7_9PROT</name>
<gene>
    <name evidence="2" type="ORF">FNB15_18235</name>
</gene>
<dbReference type="RefSeq" id="WP_144258084.1">
    <property type="nucleotide sequence ID" value="NZ_CP041636.1"/>
</dbReference>
<evidence type="ECO:0000313" key="2">
    <source>
        <dbReference type="EMBL" id="QDO99088.1"/>
    </source>
</evidence>
<accession>A0A516H5P7</accession>
<dbReference type="AlphaFoldDB" id="A0A516H5P7"/>
<proteinExistence type="predicted"/>
<dbReference type="Proteomes" id="UP000317496">
    <property type="component" value="Chromosome"/>
</dbReference>
<evidence type="ECO:0000313" key="3">
    <source>
        <dbReference type="Proteomes" id="UP000317496"/>
    </source>
</evidence>
<organism evidence="2 3">
    <name type="scientific">Ferrovibrio terrae</name>
    <dbReference type="NCBI Taxonomy" id="2594003"/>
    <lineage>
        <taxon>Bacteria</taxon>
        <taxon>Pseudomonadati</taxon>
        <taxon>Pseudomonadota</taxon>
        <taxon>Alphaproteobacteria</taxon>
        <taxon>Rhodospirillales</taxon>
        <taxon>Rhodospirillaceae</taxon>
        <taxon>Ferrovibrio</taxon>
    </lineage>
</organism>
<reference evidence="2 3" key="1">
    <citation type="submission" date="2019-07" db="EMBL/GenBank/DDBJ databases">
        <title>Genome sequencing for Ferrovibrio sp. K5.</title>
        <authorList>
            <person name="Park S.-J."/>
        </authorList>
    </citation>
    <scope>NUCLEOTIDE SEQUENCE [LARGE SCALE GENOMIC DNA]</scope>
    <source>
        <strain evidence="2 3">K5</strain>
    </source>
</reference>
<protein>
    <submittedName>
        <fullName evidence="2">Uncharacterized protein</fullName>
    </submittedName>
</protein>
<dbReference type="KEGG" id="fer:FNB15_18235"/>
<evidence type="ECO:0000256" key="1">
    <source>
        <dbReference type="SAM" id="Coils"/>
    </source>
</evidence>
<sequence length="72" mass="7967">MPEKYLTADQVDRMLRALMDKTLEALKSHRVRADELEARITALEGAGINEGITADWIESETRAALEKGGGRP</sequence>